<organism evidence="1 2">
    <name type="scientific">Pyxidicoccus fallax</name>
    <dbReference type="NCBI Taxonomy" id="394095"/>
    <lineage>
        <taxon>Bacteria</taxon>
        <taxon>Pseudomonadati</taxon>
        <taxon>Myxococcota</taxon>
        <taxon>Myxococcia</taxon>
        <taxon>Myxococcales</taxon>
        <taxon>Cystobacterineae</taxon>
        <taxon>Myxococcaceae</taxon>
        <taxon>Pyxidicoccus</taxon>
    </lineage>
</organism>
<gene>
    <name evidence="1" type="ORF">HG543_41405</name>
</gene>
<keyword evidence="2" id="KW-1185">Reference proteome</keyword>
<comment type="caution">
    <text evidence="1">The sequence shown here is derived from an EMBL/GenBank/DDBJ whole genome shotgun (WGS) entry which is preliminary data.</text>
</comment>
<accession>A0A848LTJ1</accession>
<protein>
    <recommendedName>
        <fullName evidence="3">Knr4/Smi1-like domain-containing protein</fullName>
    </recommendedName>
</protein>
<evidence type="ECO:0008006" key="3">
    <source>
        <dbReference type="Google" id="ProtNLM"/>
    </source>
</evidence>
<dbReference type="Proteomes" id="UP000518300">
    <property type="component" value="Unassembled WGS sequence"/>
</dbReference>
<proteinExistence type="predicted"/>
<evidence type="ECO:0000313" key="2">
    <source>
        <dbReference type="Proteomes" id="UP000518300"/>
    </source>
</evidence>
<evidence type="ECO:0000313" key="1">
    <source>
        <dbReference type="EMBL" id="NMO21265.1"/>
    </source>
</evidence>
<dbReference type="AlphaFoldDB" id="A0A848LTJ1"/>
<reference evidence="1 2" key="1">
    <citation type="submission" date="2020-04" db="EMBL/GenBank/DDBJ databases">
        <title>Draft genome of Pyxidicoccus fallax type strain.</title>
        <authorList>
            <person name="Whitworth D.E."/>
        </authorList>
    </citation>
    <scope>NUCLEOTIDE SEQUENCE [LARGE SCALE GENOMIC DNA]</scope>
    <source>
        <strain evidence="1 2">DSM 14698</strain>
    </source>
</reference>
<name>A0A848LTJ1_9BACT</name>
<dbReference type="RefSeq" id="WP_169350458.1">
    <property type="nucleotide sequence ID" value="NZ_JABBJJ010000308.1"/>
</dbReference>
<dbReference type="EMBL" id="JABBJJ010000308">
    <property type="protein sequence ID" value="NMO21265.1"/>
    <property type="molecule type" value="Genomic_DNA"/>
</dbReference>
<sequence>MDPQLARIYSMIGRGIFAADVDGLTVFEVNDQTNDLESWNRDMREGWQGALFSPLFVFGGEPFLAHYYATVPGLADEQGRQPVVWVDAYESGYALPAASNVDRLFETYSRYLEELVAHEDFKTEGSAALTFPWRTPHLLARDEQLVRLIREGHFDKWLPGQEGKDWTARVLAAHQRLT</sequence>